<dbReference type="PROSITE" id="PS51375">
    <property type="entry name" value="PPR"/>
    <property type="match status" value="7"/>
</dbReference>
<dbReference type="NCBIfam" id="TIGR00756">
    <property type="entry name" value="PPR"/>
    <property type="match status" value="5"/>
</dbReference>
<feature type="repeat" description="PPR" evidence="2">
    <location>
        <begin position="940"/>
        <end position="974"/>
    </location>
</feature>
<dbReference type="InterPro" id="IPR011990">
    <property type="entry name" value="TPR-like_helical_dom_sf"/>
</dbReference>
<feature type="repeat" description="PPR" evidence="2">
    <location>
        <begin position="839"/>
        <end position="873"/>
    </location>
</feature>
<evidence type="ECO:0000313" key="4">
    <source>
        <dbReference type="Proteomes" id="UP000886520"/>
    </source>
</evidence>
<evidence type="ECO:0008006" key="5">
    <source>
        <dbReference type="Google" id="ProtNLM"/>
    </source>
</evidence>
<dbReference type="InterPro" id="IPR002885">
    <property type="entry name" value="PPR_rpt"/>
</dbReference>
<feature type="repeat" description="PPR" evidence="2">
    <location>
        <begin position="279"/>
        <end position="313"/>
    </location>
</feature>
<protein>
    <recommendedName>
        <fullName evidence="5">Pentatricopeptide repeat-containing protein</fullName>
    </recommendedName>
</protein>
<name>A0A9D4ZMK3_ADICA</name>
<dbReference type="Pfam" id="PF01535">
    <property type="entry name" value="PPR"/>
    <property type="match status" value="4"/>
</dbReference>
<feature type="repeat" description="PPR" evidence="2">
    <location>
        <begin position="178"/>
        <end position="212"/>
    </location>
</feature>
<dbReference type="PANTHER" id="PTHR24015:SF548">
    <property type="entry name" value="OS08G0340900 PROTEIN"/>
    <property type="match status" value="1"/>
</dbReference>
<dbReference type="FunFam" id="1.25.40.10:FF:000073">
    <property type="entry name" value="Pentatricopeptide repeat-containing protein chloroplastic"/>
    <property type="match status" value="3"/>
</dbReference>
<feature type="repeat" description="PPR" evidence="2">
    <location>
        <begin position="590"/>
        <end position="624"/>
    </location>
</feature>
<keyword evidence="1" id="KW-0677">Repeat</keyword>
<proteinExistence type="predicted"/>
<dbReference type="Pfam" id="PF13041">
    <property type="entry name" value="PPR_2"/>
    <property type="match status" value="6"/>
</dbReference>
<evidence type="ECO:0000313" key="3">
    <source>
        <dbReference type="EMBL" id="KAI5078851.1"/>
    </source>
</evidence>
<accession>A0A9D4ZMK3</accession>
<dbReference type="Gene3D" id="1.25.40.10">
    <property type="entry name" value="Tetratricopeptide repeat domain"/>
    <property type="match status" value="9"/>
</dbReference>
<reference evidence="3" key="1">
    <citation type="submission" date="2021-01" db="EMBL/GenBank/DDBJ databases">
        <title>Adiantum capillus-veneris genome.</title>
        <authorList>
            <person name="Fang Y."/>
            <person name="Liao Q."/>
        </authorList>
    </citation>
    <scope>NUCLEOTIDE SEQUENCE</scope>
    <source>
        <strain evidence="3">H3</strain>
        <tissue evidence="3">Leaf</tissue>
    </source>
</reference>
<evidence type="ECO:0000256" key="1">
    <source>
        <dbReference type="ARBA" id="ARBA00022737"/>
    </source>
</evidence>
<comment type="caution">
    <text evidence="3">The sequence shown here is derived from an EMBL/GenBank/DDBJ whole genome shotgun (WGS) entry which is preliminary data.</text>
</comment>
<evidence type="ECO:0000256" key="2">
    <source>
        <dbReference type="PROSITE-ProRule" id="PRU00708"/>
    </source>
</evidence>
<dbReference type="GO" id="GO:0009451">
    <property type="term" value="P:RNA modification"/>
    <property type="evidence" value="ECO:0007669"/>
    <property type="project" value="InterPro"/>
</dbReference>
<feature type="repeat" description="PPR" evidence="2">
    <location>
        <begin position="691"/>
        <end position="725"/>
    </location>
</feature>
<dbReference type="EMBL" id="JABFUD020000006">
    <property type="protein sequence ID" value="KAI5078851.1"/>
    <property type="molecule type" value="Genomic_DNA"/>
</dbReference>
<dbReference type="OrthoDB" id="1916518at2759"/>
<keyword evidence="4" id="KW-1185">Reference proteome</keyword>
<gene>
    <name evidence="3" type="ORF">GOP47_0006522</name>
</gene>
<dbReference type="Proteomes" id="UP000886520">
    <property type="component" value="Chromosome 6"/>
</dbReference>
<sequence>MLCVEASCQCSSLHATGEEAFCSHFPKPTAYACFRRWKPPACFLHSQQLTTPAQENIWSWNKWPHDAGAQSPQPDYLRLWNKWPIEMTKQVSQQGPGPSGLLHPDRMWLKMVHSDHNTIVTLIKDCHSVTQCNDIHALMIKQGFLSDAFLGSTLIDVYAKCGSIEYACMAFLRLPEQDVVTWTAVILGHVLHGLCQEAFQLFHIMQQGGTEPNEVTCFCLIKACTISGDLLQGKHLHVYLASRGLDSGSLIGNTLSNMYIKCGSFEDAALVFRKLPSQDVVAWNVLIGGHAQHGDRQEALHLFQQLQQSEVKPNETTYVSVLQACANIEGLGDGEDAHRMVLENGYASNLYVGNSLVHMYVGCGRLDEALVVFLSLPNRDLITWNSLLSGYSQHGCSRQVFELYNQLQDSESTPNDITFVSILQVCSGKEWLEKGMQVHDHILKAGLDSNVDVNKSLIHMYARSDTVWKCSGVSAISTENGARRLPHRDVALCTVVIEAYAEEGYLTEALGVLDQILQEVGGVDMSTFICILGVCSSTSCLICGMQAHAYIVKFGFDSDTIIGNGLINMYIECGSLDESRIVFDKLVARDFVTWNVLLAGFVQNGLYEETIQMYQCMQDTDVECDQVTLICVLQACANLAALEIGQGVHTLVVKSGIKLDVQASNTLIDMYAKCNSIMDAAFVFSNLFERDVASWNIMIRAAAKKGSTQLAFSLFDQMQRENFEPNEITCASVLQFCSILADMNDGMQVHLMDGQVKEAIHLFQMMQVEGVAVTRATLLCILGAFSSVELLDDGRKVHALIIESGLQDSEVSSCLIDMYGRCWHLESVAVVFNQFHNQDVRLWNSLIASQFNNGHAREALLLFKQMLVEVINPDRVMFMLILKLCSSVTALEQGRQIHSLIVENGFDMETSIGNTLIDMYANCGSLADANIVFLRLPAQDLVTWSAMISGYAKHNEYVLASDCFDEMEKDGFVPDNVAYLSILSACNNARLVNEGSLYFKRMRDEVGLEPMLQHHSCMVDLLSRNGCINEAKDLLDSLPYAADSVAWTSLLRSCELHRNLTIGQQCFDYLKNKCAAHYVHMSSLYLQVGMQADSEKVEIRRKNATTWKKPGRASIEVNNNVHEFVVGDNSHPRVDDIHAKLKSLKLQSSSKLSPLDHKRQDASCGHCEKLAIAFGLLSLPQVKRRLDEPADGVSNVVSLFCL</sequence>
<dbReference type="FunFam" id="1.25.40.10:FF:000031">
    <property type="entry name" value="Pentatricopeptide repeat-containing protein mitochondrial"/>
    <property type="match status" value="2"/>
</dbReference>
<dbReference type="FunFam" id="1.25.40.10:FF:000090">
    <property type="entry name" value="Pentatricopeptide repeat-containing protein, chloroplastic"/>
    <property type="match status" value="1"/>
</dbReference>
<feature type="repeat" description="PPR" evidence="2">
    <location>
        <begin position="380"/>
        <end position="414"/>
    </location>
</feature>
<dbReference type="PANTHER" id="PTHR24015">
    <property type="entry name" value="OS07G0578800 PROTEIN-RELATED"/>
    <property type="match status" value="1"/>
</dbReference>
<dbReference type="InterPro" id="IPR046960">
    <property type="entry name" value="PPR_At4g14850-like_plant"/>
</dbReference>
<dbReference type="GO" id="GO:0003729">
    <property type="term" value="F:mRNA binding"/>
    <property type="evidence" value="ECO:0007669"/>
    <property type="project" value="UniProtKB-ARBA"/>
</dbReference>
<organism evidence="3 4">
    <name type="scientific">Adiantum capillus-veneris</name>
    <name type="common">Maidenhair fern</name>
    <dbReference type="NCBI Taxonomy" id="13818"/>
    <lineage>
        <taxon>Eukaryota</taxon>
        <taxon>Viridiplantae</taxon>
        <taxon>Streptophyta</taxon>
        <taxon>Embryophyta</taxon>
        <taxon>Tracheophyta</taxon>
        <taxon>Polypodiopsida</taxon>
        <taxon>Polypodiidae</taxon>
        <taxon>Polypodiales</taxon>
        <taxon>Pteridineae</taxon>
        <taxon>Pteridaceae</taxon>
        <taxon>Vittarioideae</taxon>
        <taxon>Adiantum</taxon>
    </lineage>
</organism>
<dbReference type="AlphaFoldDB" id="A0A9D4ZMK3"/>